<evidence type="ECO:0000256" key="3">
    <source>
        <dbReference type="ARBA" id="ARBA00022741"/>
    </source>
</evidence>
<sequence>MGFIGIDAGGTLVKLAYKSESNQIHTTYFLSSRFDLVKQWIENKFDHPKICMTGGRAKQLQNFLGTENYQYVVEFDATVRGVLYQLDKNHIDIQQAIVTNIGTGTSIHHLFETQHTRLGGTGIGGGTLMGLSKKMAGTMVFGEIVERSSMGSRKHIDVLVEDIYQENQLPIKGSLTASNFGALLHSEEEVNSDNDYLAGIQGMIGEVISSLSIQAADTKNVEDIIYIGTTLENNEMLQNVIASYTTLKNKRAVFLPEHGYSGAIGALLTI</sequence>
<dbReference type="CDD" id="cd24085">
    <property type="entry name" value="ASKHA_NBD_PanK-II_bac"/>
    <property type="match status" value="1"/>
</dbReference>
<dbReference type="SUPFAM" id="SSF53067">
    <property type="entry name" value="Actin-like ATPase domain"/>
    <property type="match status" value="1"/>
</dbReference>
<keyword evidence="5" id="KW-0067">ATP-binding</keyword>
<protein>
    <submittedName>
        <fullName evidence="7">Type II pantothenate kinase</fullName>
        <ecNumber evidence="7">2.7.1.33</ecNumber>
    </submittedName>
</protein>
<dbReference type="Proteomes" id="UP001595733">
    <property type="component" value="Unassembled WGS sequence"/>
</dbReference>
<evidence type="ECO:0000256" key="4">
    <source>
        <dbReference type="ARBA" id="ARBA00022777"/>
    </source>
</evidence>
<name>A0ABV8UW12_9BACL</name>
<gene>
    <name evidence="7" type="primary">coaW</name>
    <name evidence="7" type="ORF">ACFO0S_06050</name>
</gene>
<proteinExistence type="predicted"/>
<evidence type="ECO:0000256" key="6">
    <source>
        <dbReference type="ARBA" id="ARBA00022993"/>
    </source>
</evidence>
<keyword evidence="4 7" id="KW-0418">Kinase</keyword>
<comment type="caution">
    <text evidence="7">The sequence shown here is derived from an EMBL/GenBank/DDBJ whole genome shotgun (WGS) entry which is preliminary data.</text>
</comment>
<keyword evidence="6" id="KW-0173">Coenzyme A biosynthesis</keyword>
<dbReference type="GO" id="GO:0004594">
    <property type="term" value="F:pantothenate kinase activity"/>
    <property type="evidence" value="ECO:0007669"/>
    <property type="project" value="UniProtKB-EC"/>
</dbReference>
<dbReference type="Gene3D" id="3.30.420.40">
    <property type="match status" value="1"/>
</dbReference>
<keyword evidence="8" id="KW-1185">Reference proteome</keyword>
<evidence type="ECO:0000256" key="1">
    <source>
        <dbReference type="ARBA" id="ARBA00022490"/>
    </source>
</evidence>
<keyword evidence="3" id="KW-0547">Nucleotide-binding</keyword>
<dbReference type="EC" id="2.7.1.33" evidence="7"/>
<accession>A0ABV8UW12</accession>
<keyword evidence="2 7" id="KW-0808">Transferase</keyword>
<dbReference type="InterPro" id="IPR043129">
    <property type="entry name" value="ATPase_NBD"/>
</dbReference>
<evidence type="ECO:0000256" key="5">
    <source>
        <dbReference type="ARBA" id="ARBA00022840"/>
    </source>
</evidence>
<dbReference type="InterPro" id="IPR011602">
    <property type="entry name" value="Type_II_PanK_bac"/>
</dbReference>
<organism evidence="7 8">
    <name type="scientific">Chryseomicrobium palamuruense</name>
    <dbReference type="NCBI Taxonomy" id="682973"/>
    <lineage>
        <taxon>Bacteria</taxon>
        <taxon>Bacillati</taxon>
        <taxon>Bacillota</taxon>
        <taxon>Bacilli</taxon>
        <taxon>Bacillales</taxon>
        <taxon>Caryophanaceae</taxon>
        <taxon>Chryseomicrobium</taxon>
    </lineage>
</organism>
<evidence type="ECO:0000256" key="2">
    <source>
        <dbReference type="ARBA" id="ARBA00022679"/>
    </source>
</evidence>
<evidence type="ECO:0000313" key="8">
    <source>
        <dbReference type="Proteomes" id="UP001595733"/>
    </source>
</evidence>
<dbReference type="PANTHER" id="PTHR12280">
    <property type="entry name" value="PANTOTHENATE KINASE"/>
    <property type="match status" value="1"/>
</dbReference>
<dbReference type="InterPro" id="IPR004567">
    <property type="entry name" value="Type_II_PanK"/>
</dbReference>
<dbReference type="PIRSF" id="PIRSF036940">
    <property type="entry name" value="PanK_bac_aCoA"/>
    <property type="match status" value="1"/>
</dbReference>
<dbReference type="Pfam" id="PF03630">
    <property type="entry name" value="Fumble"/>
    <property type="match status" value="1"/>
</dbReference>
<keyword evidence="1" id="KW-0963">Cytoplasm</keyword>
<dbReference type="PANTHER" id="PTHR12280:SF20">
    <property type="entry name" value="4'-PHOSPHOPANTETHEINE PHOSPHATASE"/>
    <property type="match status" value="1"/>
</dbReference>
<dbReference type="NCBIfam" id="NF009842">
    <property type="entry name" value="PRK13317.1"/>
    <property type="match status" value="1"/>
</dbReference>
<evidence type="ECO:0000313" key="7">
    <source>
        <dbReference type="EMBL" id="MFC4354643.1"/>
    </source>
</evidence>
<dbReference type="EMBL" id="JBHSEF010000011">
    <property type="protein sequence ID" value="MFC4354643.1"/>
    <property type="molecule type" value="Genomic_DNA"/>
</dbReference>
<reference evidence="8" key="1">
    <citation type="journal article" date="2019" name="Int. J. Syst. Evol. Microbiol.">
        <title>The Global Catalogue of Microorganisms (GCM) 10K type strain sequencing project: providing services to taxonomists for standard genome sequencing and annotation.</title>
        <authorList>
            <consortium name="The Broad Institute Genomics Platform"/>
            <consortium name="The Broad Institute Genome Sequencing Center for Infectious Disease"/>
            <person name="Wu L."/>
            <person name="Ma J."/>
        </authorList>
    </citation>
    <scope>NUCLEOTIDE SEQUENCE [LARGE SCALE GENOMIC DNA]</scope>
    <source>
        <strain evidence="8">CCUG 50353</strain>
    </source>
</reference>
<dbReference type="RefSeq" id="WP_378140913.1">
    <property type="nucleotide sequence ID" value="NZ_JBHSEF010000011.1"/>
</dbReference>